<sequence length="156" mass="17709">MKKNIKIILVVFILFSLGFYIYYLNNGNTLQALGVEPDNELLLYFKEIHPDNKVILCGYEDLNNDGRKDLLVIYNEGPKKNAMVVVIDTGEGFKLSNHTRAPIDNQTIEFKDIDKTGPIEFIVSGSKDGNFGYSIFRLIDDTEIRDLFGEGMEDCC</sequence>
<reference evidence="2 3" key="1">
    <citation type="submission" date="2019-09" db="EMBL/GenBank/DDBJ databases">
        <title>In-depth cultivation of the pig gut microbiome towards novel bacterial diversity and tailored functional studies.</title>
        <authorList>
            <person name="Wylensek D."/>
            <person name="Hitch T.C.A."/>
            <person name="Clavel T."/>
        </authorList>
    </citation>
    <scope>NUCLEOTIDE SEQUENCE [LARGE SCALE GENOMIC DNA]</scope>
    <source>
        <strain evidence="2 3">WCA3-693-APC-4?</strain>
    </source>
</reference>
<comment type="caution">
    <text evidence="2">The sequence shown here is derived from an EMBL/GenBank/DDBJ whole genome shotgun (WGS) entry which is preliminary data.</text>
</comment>
<dbReference type="RefSeq" id="WP_154442893.1">
    <property type="nucleotide sequence ID" value="NZ_JAHLPJ010000001.1"/>
</dbReference>
<dbReference type="NCBIfam" id="NF040734">
    <property type="entry name" value="CC-COOH_SaoC"/>
    <property type="match status" value="1"/>
</dbReference>
<dbReference type="AlphaFoldDB" id="A0A6N7XR66"/>
<dbReference type="Proteomes" id="UP000469523">
    <property type="component" value="Unassembled WGS sequence"/>
</dbReference>
<keyword evidence="1" id="KW-1133">Transmembrane helix</keyword>
<evidence type="ECO:0000313" key="3">
    <source>
        <dbReference type="Proteomes" id="UP000469523"/>
    </source>
</evidence>
<evidence type="ECO:0008006" key="4">
    <source>
        <dbReference type="Google" id="ProtNLM"/>
    </source>
</evidence>
<organism evidence="2 3">
    <name type="scientific">Tissierella pigra</name>
    <dbReference type="NCBI Taxonomy" id="2607614"/>
    <lineage>
        <taxon>Bacteria</taxon>
        <taxon>Bacillati</taxon>
        <taxon>Bacillota</taxon>
        <taxon>Tissierellia</taxon>
        <taxon>Tissierellales</taxon>
        <taxon>Tissierellaceae</taxon>
        <taxon>Tissierella</taxon>
    </lineage>
</organism>
<evidence type="ECO:0000256" key="1">
    <source>
        <dbReference type="SAM" id="Phobius"/>
    </source>
</evidence>
<keyword evidence="1" id="KW-0812">Transmembrane</keyword>
<name>A0A6N7XR66_9FIRM</name>
<feature type="transmembrane region" description="Helical" evidence="1">
    <location>
        <begin position="7"/>
        <end position="24"/>
    </location>
</feature>
<keyword evidence="3" id="KW-1185">Reference proteome</keyword>
<dbReference type="EMBL" id="VUNQ01000066">
    <property type="protein sequence ID" value="MSU03332.1"/>
    <property type="molecule type" value="Genomic_DNA"/>
</dbReference>
<dbReference type="InterPro" id="IPR028994">
    <property type="entry name" value="Integrin_alpha_N"/>
</dbReference>
<evidence type="ECO:0000313" key="2">
    <source>
        <dbReference type="EMBL" id="MSU03332.1"/>
    </source>
</evidence>
<gene>
    <name evidence="2" type="ORF">FYJ83_17890</name>
</gene>
<protein>
    <recommendedName>
        <fullName evidence="4">VCBS repeat-containing protein</fullName>
    </recommendedName>
</protein>
<dbReference type="SUPFAM" id="SSF69318">
    <property type="entry name" value="Integrin alpha N-terminal domain"/>
    <property type="match status" value="1"/>
</dbReference>
<keyword evidence="1" id="KW-0472">Membrane</keyword>
<proteinExistence type="predicted"/>
<accession>A0A6N7XR66</accession>